<name>A0A1I4Q976_9RHOB</name>
<dbReference type="OrthoDB" id="9806601at2"/>
<dbReference type="RefSeq" id="WP_093094681.1">
    <property type="nucleotide sequence ID" value="NZ_FOTQ01000006.1"/>
</dbReference>
<evidence type="ECO:0000256" key="1">
    <source>
        <dbReference type="ARBA" id="ARBA00023002"/>
    </source>
</evidence>
<dbReference type="Proteomes" id="UP000199144">
    <property type="component" value="Unassembled WGS sequence"/>
</dbReference>
<sequence>MNEPISVWDLTAREPARTEALDGDASCDVAIVGGGYTGLSTALHCAEEGLACHVLEANQIGHGGSGRNVGLVNAGLWLPPQDIAKHLDNKTARGLVETMGIMPNYVFELIEKHQIRCEPVRNGTIHAAHSPGGYRGLERRAEGWRQIGVSVDLLDAEETARKTGSDRFHGSLLDRRAGTLNPMGYVRGLARAALGAGATISTGTRALCLERAGERWRVITDRGSVSARYVVLGTNAYSDDLWPGLRQTYTMIHFFQLATEPLGARAAHILPEGQGLWDTAPVMFSLRRDAAGRLVIGSMGAALGGRSGLSQRWATATLRRLYPELGRVKFDNVWHGQIAMTPDHVFRIFKLADGLFAPCGYNGRGITTGTMFGKALADLFAGKKERPFPIPVTTPTPVRFRKAKTGFYNTAFAASQLLRSF</sequence>
<accession>A0A1I4Q976</accession>
<feature type="domain" description="FAD dependent oxidoreductase" evidence="2">
    <location>
        <begin position="28"/>
        <end position="379"/>
    </location>
</feature>
<keyword evidence="1" id="KW-0560">Oxidoreductase</keyword>
<protein>
    <submittedName>
        <fullName evidence="3">Glycine/D-amino acid oxidase</fullName>
    </submittedName>
</protein>
<evidence type="ECO:0000313" key="3">
    <source>
        <dbReference type="EMBL" id="SFM36183.1"/>
    </source>
</evidence>
<dbReference type="AlphaFoldDB" id="A0A1I4Q976"/>
<dbReference type="Gene3D" id="3.50.50.60">
    <property type="entry name" value="FAD/NAD(P)-binding domain"/>
    <property type="match status" value="1"/>
</dbReference>
<evidence type="ECO:0000259" key="2">
    <source>
        <dbReference type="Pfam" id="PF01266"/>
    </source>
</evidence>
<gene>
    <name evidence="3" type="ORF">SAMN04488042_106228</name>
</gene>
<dbReference type="GO" id="GO:0005737">
    <property type="term" value="C:cytoplasm"/>
    <property type="evidence" value="ECO:0007669"/>
    <property type="project" value="TreeGrafter"/>
</dbReference>
<dbReference type="Gene3D" id="3.30.9.10">
    <property type="entry name" value="D-Amino Acid Oxidase, subunit A, domain 2"/>
    <property type="match status" value="1"/>
</dbReference>
<dbReference type="EMBL" id="FOTQ01000006">
    <property type="protein sequence ID" value="SFM36183.1"/>
    <property type="molecule type" value="Genomic_DNA"/>
</dbReference>
<evidence type="ECO:0000313" key="4">
    <source>
        <dbReference type="Proteomes" id="UP000199144"/>
    </source>
</evidence>
<reference evidence="3 4" key="1">
    <citation type="submission" date="2016-10" db="EMBL/GenBank/DDBJ databases">
        <authorList>
            <person name="de Groot N.N."/>
        </authorList>
    </citation>
    <scope>NUCLEOTIDE SEQUENCE [LARGE SCALE GENOMIC DNA]</scope>
    <source>
        <strain evidence="3 4">DSM 15283</strain>
    </source>
</reference>
<dbReference type="InterPro" id="IPR036188">
    <property type="entry name" value="FAD/NAD-bd_sf"/>
</dbReference>
<dbReference type="SUPFAM" id="SSF51905">
    <property type="entry name" value="FAD/NAD(P)-binding domain"/>
    <property type="match status" value="1"/>
</dbReference>
<dbReference type="PANTHER" id="PTHR13847">
    <property type="entry name" value="SARCOSINE DEHYDROGENASE-RELATED"/>
    <property type="match status" value="1"/>
</dbReference>
<dbReference type="GO" id="GO:0016491">
    <property type="term" value="F:oxidoreductase activity"/>
    <property type="evidence" value="ECO:0007669"/>
    <property type="project" value="UniProtKB-KW"/>
</dbReference>
<dbReference type="STRING" id="254406.SAMN04488042_106228"/>
<proteinExistence type="predicted"/>
<dbReference type="InterPro" id="IPR006076">
    <property type="entry name" value="FAD-dep_OxRdtase"/>
</dbReference>
<dbReference type="PANTHER" id="PTHR13847:SF275">
    <property type="entry name" value="GAMMA-GLUTAMYLPUTRESCINE OXIDOREDUCTASE"/>
    <property type="match status" value="1"/>
</dbReference>
<keyword evidence="4" id="KW-1185">Reference proteome</keyword>
<dbReference type="Pfam" id="PF01266">
    <property type="entry name" value="DAO"/>
    <property type="match status" value="1"/>
</dbReference>
<organism evidence="3 4">
    <name type="scientific">Shimia aestuarii</name>
    <dbReference type="NCBI Taxonomy" id="254406"/>
    <lineage>
        <taxon>Bacteria</taxon>
        <taxon>Pseudomonadati</taxon>
        <taxon>Pseudomonadota</taxon>
        <taxon>Alphaproteobacteria</taxon>
        <taxon>Rhodobacterales</taxon>
        <taxon>Roseobacteraceae</taxon>
    </lineage>
</organism>